<dbReference type="SUPFAM" id="SSF53067">
    <property type="entry name" value="Actin-like ATPase domain"/>
    <property type="match status" value="2"/>
</dbReference>
<dbReference type="PANTHER" id="PTHR11365">
    <property type="entry name" value="5-OXOPROLINASE RELATED"/>
    <property type="match status" value="1"/>
</dbReference>
<evidence type="ECO:0000259" key="2">
    <source>
        <dbReference type="Pfam" id="PF05378"/>
    </source>
</evidence>
<sequence length="664" mass="72258">MNLGLGIDTGGTYTDAVLMDLSTGVVIEKSKALTTYPDLIAGISNAIDGLNPKNLKEIKFTSVSTTLATNTTLEGKGYPTGLILIGYAVEGDLPVEDILEIRGGHDTEGNALDDPALDFEIVEEFVKSTHTKVASYAISSYFSVRNPEHELAVKDYVQTLTDLPVVCGHELSRALGVYERTLTAVLNAQLIPVTHQFVKSISTVMNEKGISSNMMIMKCDGSLVSIEEALKRPVESVFSGPAASLVGAAHLTGKSTCVTIDVGGTSTDISMIQNGIPAISDSGAMVGGWKTMVKAIQMSTSALGGDSHVWFYQDIHIGPRRVVPLSLAAATYPELVAKLKCVDRPSDRILDAVIQGTSFFMGSDPSFSLDLALSAYEQKVYDVLSAEKVPMSVYEISEKIGDHPLMFVKALNALILKRYVTHIGFTPTDALHALGIYTKWNQEAAKVGAKILGDYMNRKPEDVCERIRDMVSEKMAADLAAFFLPSMRSEEIRSLVLRSPFTKLRLNMPVVLIGAPVPAYHEKLCQLLDIELVLPKDFDVGNAVGALVGDVIFRSDVLIRPKSVGSNVYISFNESGKTEYESYQEAISEGKKWIENRIYEHMGAYGLFKDAVRVEIQQTDIKAGYAIEKPLEIRLFGVGVGTPRKVDLDASTKPEPKNENKITV</sequence>
<protein>
    <recommendedName>
        <fullName evidence="5">Hydantoinase/oxoprolinase family protein</fullName>
    </recommendedName>
</protein>
<proteinExistence type="predicted"/>
<keyword evidence="4" id="KW-1185">Reference proteome</keyword>
<feature type="domain" description="Hydantoinase/oxoprolinase N-terminal" evidence="2">
    <location>
        <begin position="5"/>
        <end position="158"/>
    </location>
</feature>
<gene>
    <name evidence="3" type="ORF">MsAc7_11540</name>
</gene>
<dbReference type="InterPro" id="IPR002821">
    <property type="entry name" value="Hydantoinase_A"/>
</dbReference>
<organism evidence="3 4">
    <name type="scientific">Methanolapillus millepedarum</name>
    <dbReference type="NCBI Taxonomy" id="3028296"/>
    <lineage>
        <taxon>Archaea</taxon>
        <taxon>Methanobacteriati</taxon>
        <taxon>Methanobacteriota</taxon>
        <taxon>Stenosarchaea group</taxon>
        <taxon>Methanomicrobia</taxon>
        <taxon>Methanosarcinales</taxon>
        <taxon>Methanosarcinaceae</taxon>
        <taxon>Methanolapillus</taxon>
    </lineage>
</organism>
<dbReference type="Proteomes" id="UP001303587">
    <property type="component" value="Chromosome"/>
</dbReference>
<dbReference type="GO" id="GO:0017168">
    <property type="term" value="F:5-oxoprolinase (ATP-hydrolyzing) activity"/>
    <property type="evidence" value="ECO:0007669"/>
    <property type="project" value="TreeGrafter"/>
</dbReference>
<dbReference type="GO" id="GO:0006749">
    <property type="term" value="P:glutathione metabolic process"/>
    <property type="evidence" value="ECO:0007669"/>
    <property type="project" value="TreeGrafter"/>
</dbReference>
<evidence type="ECO:0008006" key="5">
    <source>
        <dbReference type="Google" id="ProtNLM"/>
    </source>
</evidence>
<evidence type="ECO:0000259" key="1">
    <source>
        <dbReference type="Pfam" id="PF01968"/>
    </source>
</evidence>
<dbReference type="GeneID" id="89230260"/>
<dbReference type="EMBL" id="CP131060">
    <property type="protein sequence ID" value="WNY25602.1"/>
    <property type="molecule type" value="Genomic_DNA"/>
</dbReference>
<dbReference type="GO" id="GO:0005829">
    <property type="term" value="C:cytosol"/>
    <property type="evidence" value="ECO:0007669"/>
    <property type="project" value="TreeGrafter"/>
</dbReference>
<dbReference type="RefSeq" id="WP_338101965.1">
    <property type="nucleotide sequence ID" value="NZ_CP131060.1"/>
</dbReference>
<reference evidence="3 4" key="1">
    <citation type="submission" date="2023-07" db="EMBL/GenBank/DDBJ databases">
        <title>Closed genoem sequence of Methanosarcinaceae archaeon Ac7.</title>
        <authorList>
            <person name="Poehlein A."/>
            <person name="Protasov E."/>
            <person name="Platt K."/>
            <person name="Reeh H."/>
            <person name="Daniel R."/>
            <person name="Brune A."/>
        </authorList>
    </citation>
    <scope>NUCLEOTIDE SEQUENCE [LARGE SCALE GENOMIC DNA]</scope>
    <source>
        <strain evidence="3 4">Ac7</strain>
    </source>
</reference>
<dbReference type="InterPro" id="IPR043129">
    <property type="entry name" value="ATPase_NBD"/>
</dbReference>
<feature type="domain" description="Hydantoinase A/oxoprolinase" evidence="1">
    <location>
        <begin position="180"/>
        <end position="320"/>
    </location>
</feature>
<evidence type="ECO:0000313" key="4">
    <source>
        <dbReference type="Proteomes" id="UP001303587"/>
    </source>
</evidence>
<accession>A0AA96V318</accession>
<dbReference type="Pfam" id="PF05378">
    <property type="entry name" value="Hydant_A_N"/>
    <property type="match status" value="1"/>
</dbReference>
<name>A0AA96V318_9EURY</name>
<dbReference type="PANTHER" id="PTHR11365:SF2">
    <property type="entry name" value="5-OXOPROLINASE"/>
    <property type="match status" value="1"/>
</dbReference>
<dbReference type="AlphaFoldDB" id="A0AA96V318"/>
<dbReference type="InterPro" id="IPR045079">
    <property type="entry name" value="Oxoprolinase-like"/>
</dbReference>
<dbReference type="Pfam" id="PF01968">
    <property type="entry name" value="Hydantoinase_A"/>
    <property type="match status" value="1"/>
</dbReference>
<dbReference type="InterPro" id="IPR008040">
    <property type="entry name" value="Hydant_A_N"/>
</dbReference>
<evidence type="ECO:0000313" key="3">
    <source>
        <dbReference type="EMBL" id="WNY25602.1"/>
    </source>
</evidence>